<dbReference type="EMBL" id="CP081303">
    <property type="protein sequence ID" value="QZE14981.1"/>
    <property type="molecule type" value="Genomic_DNA"/>
</dbReference>
<accession>A0AC61NH53</accession>
<reference evidence="1" key="1">
    <citation type="submission" date="2021-08" db="EMBL/GenBank/DDBJ databases">
        <title>Novel anaerobic bacterium isolated from sea squirt in East Sea, Republic of Korea.</title>
        <authorList>
            <person name="Nguyen T.H."/>
            <person name="Li Z."/>
            <person name="Lee Y.-J."/>
            <person name="Ko J."/>
            <person name="Kim S.-G."/>
        </authorList>
    </citation>
    <scope>NUCLEOTIDE SEQUENCE</scope>
    <source>
        <strain evidence="1">KCTC 25031</strain>
    </source>
</reference>
<evidence type="ECO:0000313" key="2">
    <source>
        <dbReference type="Proteomes" id="UP000826212"/>
    </source>
</evidence>
<keyword evidence="2" id="KW-1185">Reference proteome</keyword>
<name>A0AC61NH53_9BACT</name>
<dbReference type="Proteomes" id="UP000826212">
    <property type="component" value="Chromosome"/>
</dbReference>
<evidence type="ECO:0000313" key="1">
    <source>
        <dbReference type="EMBL" id="QZE14981.1"/>
    </source>
</evidence>
<organism evidence="1 2">
    <name type="scientific">Halosquirtibacter laminarini</name>
    <dbReference type="NCBI Taxonomy" id="3374600"/>
    <lineage>
        <taxon>Bacteria</taxon>
        <taxon>Pseudomonadati</taxon>
        <taxon>Bacteroidota</taxon>
        <taxon>Bacteroidia</taxon>
        <taxon>Marinilabiliales</taxon>
        <taxon>Prolixibacteraceae</taxon>
        <taxon>Halosquirtibacter</taxon>
    </lineage>
</organism>
<protein>
    <submittedName>
        <fullName evidence="1">Alpha/beta hydrolase</fullName>
    </submittedName>
</protein>
<sequence length="270" mass="31260">MRAKKITLQNNQVEIQYIEKGQGEISLLFIHGWCIDKSYWSHQIDYFSKQYHVYALDLPGFGGSKAEREEWSIEAYSEDIKAFIHELKMKNIVVIGHSMAGEIMLQTALSNNPNIIGIVGIDNFKLIDVVFPKEQLEQFDEFFEMLKKDFKNTAPQYADMALFSPTTTQEVKDRVKRDFSESDSHVGYETCMKQMEFLMHDAPKLEKLNYKLHLIHSDATPTNIEGLNDHCKENFNIEVIPATGHYPMIEKPEAFNMILEKILLEITTNK</sequence>
<gene>
    <name evidence="1" type="ORF">K4L44_03905</name>
</gene>
<proteinExistence type="predicted"/>
<keyword evidence="1" id="KW-0378">Hydrolase</keyword>